<accession>B1ZRB9</accession>
<organism evidence="2 3">
    <name type="scientific">Opitutus terrae (strain DSM 11246 / JCM 15787 / PB90-1)</name>
    <dbReference type="NCBI Taxonomy" id="452637"/>
    <lineage>
        <taxon>Bacteria</taxon>
        <taxon>Pseudomonadati</taxon>
        <taxon>Verrucomicrobiota</taxon>
        <taxon>Opitutia</taxon>
        <taxon>Opitutales</taxon>
        <taxon>Opitutaceae</taxon>
        <taxon>Opitutus</taxon>
    </lineage>
</organism>
<dbReference type="HOGENOM" id="CLU_2899759_0_0_0"/>
<dbReference type="EMBL" id="CP001032">
    <property type="protein sequence ID" value="ACB74606.1"/>
    <property type="molecule type" value="Genomic_DNA"/>
</dbReference>
<dbReference type="KEGG" id="ote:Oter_1321"/>
<keyword evidence="3" id="KW-1185">Reference proteome</keyword>
<keyword evidence="1" id="KW-1133">Transmembrane helix</keyword>
<gene>
    <name evidence="2" type="ordered locus">Oter_1321</name>
</gene>
<evidence type="ECO:0000256" key="1">
    <source>
        <dbReference type="SAM" id="Phobius"/>
    </source>
</evidence>
<feature type="transmembrane region" description="Helical" evidence="1">
    <location>
        <begin position="37"/>
        <end position="58"/>
    </location>
</feature>
<keyword evidence="1" id="KW-0812">Transmembrane</keyword>
<dbReference type="AlphaFoldDB" id="B1ZRB9"/>
<evidence type="ECO:0000313" key="2">
    <source>
        <dbReference type="EMBL" id="ACB74606.1"/>
    </source>
</evidence>
<proteinExistence type="predicted"/>
<evidence type="ECO:0000313" key="3">
    <source>
        <dbReference type="Proteomes" id="UP000007013"/>
    </source>
</evidence>
<dbReference type="STRING" id="452637.Oter_1321"/>
<keyword evidence="1" id="KW-0472">Membrane</keyword>
<dbReference type="Proteomes" id="UP000007013">
    <property type="component" value="Chromosome"/>
</dbReference>
<feature type="transmembrane region" description="Helical" evidence="1">
    <location>
        <begin position="7"/>
        <end position="25"/>
    </location>
</feature>
<protein>
    <submittedName>
        <fullName evidence="2">Uncharacterized protein</fullName>
    </submittedName>
</protein>
<reference evidence="2 3" key="1">
    <citation type="journal article" date="2011" name="J. Bacteriol.">
        <title>Genome sequence of the verrucomicrobium Opitutus terrae PB90-1, an abundant inhabitant of rice paddy soil ecosystems.</title>
        <authorList>
            <person name="van Passel M.W."/>
            <person name="Kant R."/>
            <person name="Palva A."/>
            <person name="Copeland A."/>
            <person name="Lucas S."/>
            <person name="Lapidus A."/>
            <person name="Glavina del Rio T."/>
            <person name="Pitluck S."/>
            <person name="Goltsman E."/>
            <person name="Clum A."/>
            <person name="Sun H."/>
            <person name="Schmutz J."/>
            <person name="Larimer F.W."/>
            <person name="Land M.L."/>
            <person name="Hauser L."/>
            <person name="Kyrpides N."/>
            <person name="Mikhailova N."/>
            <person name="Richardson P.P."/>
            <person name="Janssen P.H."/>
            <person name="de Vos W.M."/>
            <person name="Smidt H."/>
        </authorList>
    </citation>
    <scope>NUCLEOTIDE SEQUENCE [LARGE SCALE GENOMIC DNA]</scope>
    <source>
        <strain evidence="3">DSM 11246 / JCM 15787 / PB90-1</strain>
    </source>
</reference>
<dbReference type="RefSeq" id="WP_012374144.1">
    <property type="nucleotide sequence ID" value="NC_010571.1"/>
</dbReference>
<name>B1ZRB9_OPITP</name>
<sequence>MRKTTGWLLVVLGVLWVAIVLIQAPPSGPDGLGVSRLLGAITLPVLLALVGLYLAGVIKNAK</sequence>